<dbReference type="OrthoDB" id="3531194at2"/>
<sequence>MNFAHDTRVSLETTVDLVNGVAADRLTTPEDLDSFCAKWEFTGSRTHDDAELHEVRRLAVRLRGLWGRDEDGVVEEINDLLEQGRALPRLVRHEGWWDYHLHATSPEQPLATRMAIEFAMAMVDVVRAGELDRLHTCARDDCDGVLVDLSRNRSRRYCSTQCGNLVNVRDMRARR</sequence>
<comment type="caution">
    <text evidence="2">The sequence shown here is derived from an EMBL/GenBank/DDBJ whole genome shotgun (WGS) entry which is preliminary data.</text>
</comment>
<dbReference type="PANTHER" id="PTHR35525">
    <property type="entry name" value="BLL6575 PROTEIN"/>
    <property type="match status" value="1"/>
</dbReference>
<dbReference type="AlphaFoldDB" id="H5UR55"/>
<organism evidence="2 3">
    <name type="scientific">Mobilicoccus pelagius NBRC 104925</name>
    <dbReference type="NCBI Taxonomy" id="1089455"/>
    <lineage>
        <taxon>Bacteria</taxon>
        <taxon>Bacillati</taxon>
        <taxon>Actinomycetota</taxon>
        <taxon>Actinomycetes</taxon>
        <taxon>Micrococcales</taxon>
        <taxon>Dermatophilaceae</taxon>
        <taxon>Mobilicoccus</taxon>
    </lineage>
</organism>
<dbReference type="Proteomes" id="UP000004367">
    <property type="component" value="Unassembled WGS sequence"/>
</dbReference>
<dbReference type="SUPFAM" id="SSF160904">
    <property type="entry name" value="Jann2411-like"/>
    <property type="match status" value="1"/>
</dbReference>
<dbReference type="EMBL" id="BAFE01000047">
    <property type="protein sequence ID" value="GAB48213.1"/>
    <property type="molecule type" value="Genomic_DNA"/>
</dbReference>
<dbReference type="InterPro" id="IPR010852">
    <property type="entry name" value="ABATE"/>
</dbReference>
<dbReference type="InterPro" id="IPR023286">
    <property type="entry name" value="ABATE_dom_sf"/>
</dbReference>
<dbReference type="Pfam" id="PF07336">
    <property type="entry name" value="ABATE"/>
    <property type="match status" value="1"/>
</dbReference>
<evidence type="ECO:0000313" key="2">
    <source>
        <dbReference type="EMBL" id="GAB48213.1"/>
    </source>
</evidence>
<protein>
    <recommendedName>
        <fullName evidence="1">Zinc finger CGNR domain-containing protein</fullName>
    </recommendedName>
</protein>
<reference evidence="2 3" key="1">
    <citation type="submission" date="2012-02" db="EMBL/GenBank/DDBJ databases">
        <title>Whole genome shotgun sequence of Mobilicoccus pelagius NBRC 104925.</title>
        <authorList>
            <person name="Yoshida Y."/>
            <person name="Hosoyama A."/>
            <person name="Tsuchikane K."/>
            <person name="Katsumata H."/>
            <person name="Yamazaki S."/>
            <person name="Fujita N."/>
        </authorList>
    </citation>
    <scope>NUCLEOTIDE SEQUENCE [LARGE SCALE GENOMIC DNA]</scope>
    <source>
        <strain evidence="2 3">NBRC 104925</strain>
    </source>
</reference>
<accession>H5UR55</accession>
<dbReference type="eggNOG" id="COG5516">
    <property type="taxonomic scope" value="Bacteria"/>
</dbReference>
<name>H5UR55_9MICO</name>
<dbReference type="STRING" id="1089455.MOPEL_067_00620"/>
<dbReference type="PANTHER" id="PTHR35525:SF3">
    <property type="entry name" value="BLL6575 PROTEIN"/>
    <property type="match status" value="1"/>
</dbReference>
<dbReference type="InterPro" id="IPR021005">
    <property type="entry name" value="Znf_CGNR"/>
</dbReference>
<dbReference type="Pfam" id="PF11706">
    <property type="entry name" value="zf-CGNR"/>
    <property type="match status" value="1"/>
</dbReference>
<dbReference type="RefSeq" id="WP_009482111.1">
    <property type="nucleotide sequence ID" value="NZ_BAFE01000047.1"/>
</dbReference>
<keyword evidence="3" id="KW-1185">Reference proteome</keyword>
<proteinExistence type="predicted"/>
<dbReference type="Gene3D" id="1.10.3300.10">
    <property type="entry name" value="Jann2411-like domain"/>
    <property type="match status" value="1"/>
</dbReference>
<feature type="domain" description="Zinc finger CGNR" evidence="1">
    <location>
        <begin position="133"/>
        <end position="175"/>
    </location>
</feature>
<evidence type="ECO:0000259" key="1">
    <source>
        <dbReference type="Pfam" id="PF11706"/>
    </source>
</evidence>
<evidence type="ECO:0000313" key="3">
    <source>
        <dbReference type="Proteomes" id="UP000004367"/>
    </source>
</evidence>
<gene>
    <name evidence="2" type="ORF">MOPEL_067_00620</name>
</gene>